<reference evidence="1 2" key="2">
    <citation type="journal article" date="2022" name="Mol. Ecol. Resour.">
        <title>The genomes of chicory, endive, great burdock and yacon provide insights into Asteraceae paleo-polyploidization history and plant inulin production.</title>
        <authorList>
            <person name="Fan W."/>
            <person name="Wang S."/>
            <person name="Wang H."/>
            <person name="Wang A."/>
            <person name="Jiang F."/>
            <person name="Liu H."/>
            <person name="Zhao H."/>
            <person name="Xu D."/>
            <person name="Zhang Y."/>
        </authorList>
    </citation>
    <scope>NUCLEOTIDE SEQUENCE [LARGE SCALE GENOMIC DNA]</scope>
    <source>
        <strain evidence="2">cv. Punajuju</strain>
        <tissue evidence="1">Leaves</tissue>
    </source>
</reference>
<sequence length="107" mass="12209">MSTDSPKRTEVTSPRVPRTCYRTSTRQKAKKTETEPLHATVNMATSRGVRRELAGDVNEVLKTPKDVTSQFNKNEITVKKETTTIQRAYRTRRSTRLPTKKSVESQV</sequence>
<dbReference type="EMBL" id="CM042017">
    <property type="protein sequence ID" value="KAI3691231.1"/>
    <property type="molecule type" value="Genomic_DNA"/>
</dbReference>
<name>A0ACB8Z191_CICIN</name>
<reference evidence="2" key="1">
    <citation type="journal article" date="2022" name="Mol. Ecol. Resour.">
        <title>The genomes of chicory, endive, great burdock and yacon provide insights into Asteraceae palaeo-polyploidization history and plant inulin production.</title>
        <authorList>
            <person name="Fan W."/>
            <person name="Wang S."/>
            <person name="Wang H."/>
            <person name="Wang A."/>
            <person name="Jiang F."/>
            <person name="Liu H."/>
            <person name="Zhao H."/>
            <person name="Xu D."/>
            <person name="Zhang Y."/>
        </authorList>
    </citation>
    <scope>NUCLEOTIDE SEQUENCE [LARGE SCALE GENOMIC DNA]</scope>
    <source>
        <strain evidence="2">cv. Punajuju</strain>
    </source>
</reference>
<evidence type="ECO:0000313" key="1">
    <source>
        <dbReference type="EMBL" id="KAI3691231.1"/>
    </source>
</evidence>
<gene>
    <name evidence="1" type="ORF">L2E82_49472</name>
</gene>
<dbReference type="Proteomes" id="UP001055811">
    <property type="component" value="Linkage Group LG09"/>
</dbReference>
<organism evidence="1 2">
    <name type="scientific">Cichorium intybus</name>
    <name type="common">Chicory</name>
    <dbReference type="NCBI Taxonomy" id="13427"/>
    <lineage>
        <taxon>Eukaryota</taxon>
        <taxon>Viridiplantae</taxon>
        <taxon>Streptophyta</taxon>
        <taxon>Embryophyta</taxon>
        <taxon>Tracheophyta</taxon>
        <taxon>Spermatophyta</taxon>
        <taxon>Magnoliopsida</taxon>
        <taxon>eudicotyledons</taxon>
        <taxon>Gunneridae</taxon>
        <taxon>Pentapetalae</taxon>
        <taxon>asterids</taxon>
        <taxon>campanulids</taxon>
        <taxon>Asterales</taxon>
        <taxon>Asteraceae</taxon>
        <taxon>Cichorioideae</taxon>
        <taxon>Cichorieae</taxon>
        <taxon>Cichoriinae</taxon>
        <taxon>Cichorium</taxon>
    </lineage>
</organism>
<protein>
    <submittedName>
        <fullName evidence="1">Uncharacterized protein</fullName>
    </submittedName>
</protein>
<keyword evidence="2" id="KW-1185">Reference proteome</keyword>
<proteinExistence type="predicted"/>
<evidence type="ECO:0000313" key="2">
    <source>
        <dbReference type="Proteomes" id="UP001055811"/>
    </source>
</evidence>
<comment type="caution">
    <text evidence="1">The sequence shown here is derived from an EMBL/GenBank/DDBJ whole genome shotgun (WGS) entry which is preliminary data.</text>
</comment>
<accession>A0ACB8Z191</accession>